<proteinExistence type="predicted"/>
<dbReference type="Proteomes" id="UP000009319">
    <property type="component" value="Unassembled WGS sequence"/>
</dbReference>
<gene>
    <name evidence="1" type="ORF">BN77_1661</name>
</gene>
<evidence type="ECO:0000313" key="1">
    <source>
        <dbReference type="EMBL" id="CCM74527.1"/>
    </source>
</evidence>
<dbReference type="eggNOG" id="ENOG5032JBS">
    <property type="taxonomic scope" value="Bacteria"/>
</dbReference>
<keyword evidence="2" id="KW-1185">Reference proteome</keyword>
<dbReference type="HOGENOM" id="CLU_2371269_0_0_5"/>
<dbReference type="STRING" id="1211777.BN77_1661"/>
<organism evidence="1 2">
    <name type="scientific">Rhizobium mesoamericanum STM3625</name>
    <dbReference type="NCBI Taxonomy" id="1211777"/>
    <lineage>
        <taxon>Bacteria</taxon>
        <taxon>Pseudomonadati</taxon>
        <taxon>Pseudomonadota</taxon>
        <taxon>Alphaproteobacteria</taxon>
        <taxon>Hyphomicrobiales</taxon>
        <taxon>Rhizobiaceae</taxon>
        <taxon>Rhizobium/Agrobacterium group</taxon>
        <taxon>Rhizobium</taxon>
    </lineage>
</organism>
<sequence>MECVRNASSNDTGFLNMIELSPSQIAALKLAKDGDLYPQPSSRWTHQNATVTYAKSDRWKERPQKAKSVTAKALDELDGFGFLERRHLDDDRAKDVYGITMAGKVWLLKNK</sequence>
<protein>
    <submittedName>
        <fullName evidence="1">Uncharacterized protein</fullName>
    </submittedName>
</protein>
<dbReference type="EMBL" id="CANI01000006">
    <property type="protein sequence ID" value="CCM74527.1"/>
    <property type="molecule type" value="Genomic_DNA"/>
</dbReference>
<evidence type="ECO:0000313" key="2">
    <source>
        <dbReference type="Proteomes" id="UP000009319"/>
    </source>
</evidence>
<dbReference type="AlphaFoldDB" id="K0PTM1"/>
<comment type="caution">
    <text evidence="1">The sequence shown here is derived from an EMBL/GenBank/DDBJ whole genome shotgun (WGS) entry which is preliminary data.</text>
</comment>
<name>K0PTM1_9HYPH</name>
<reference evidence="1 2" key="1">
    <citation type="journal article" date="2013" name="Genome Announc.">
        <title>Draft Genome Sequence of Rhizobium mesoamericanum STM3625, a Nitrogen-Fixing Symbiont of Mimosa pudica Isolated in French Guiana (South America).</title>
        <authorList>
            <person name="Moulin L."/>
            <person name="Mornico D."/>
            <person name="Melkonian R."/>
            <person name="Klonowska A."/>
        </authorList>
    </citation>
    <scope>NUCLEOTIDE SEQUENCE [LARGE SCALE GENOMIC DNA]</scope>
    <source>
        <strain evidence="1 2">STM3625</strain>
    </source>
</reference>
<accession>K0PTM1</accession>